<proteinExistence type="predicted"/>
<protein>
    <submittedName>
        <fullName evidence="1">Uncharacterized protein</fullName>
    </submittedName>
</protein>
<feature type="non-terminal residue" evidence="1">
    <location>
        <position position="104"/>
    </location>
</feature>
<feature type="non-terminal residue" evidence="1">
    <location>
        <position position="1"/>
    </location>
</feature>
<evidence type="ECO:0000313" key="1">
    <source>
        <dbReference type="EMBL" id="JAC68095.1"/>
    </source>
</evidence>
<gene>
    <name evidence="1" type="ORF">TSPGSL018_9545</name>
</gene>
<reference evidence="1" key="1">
    <citation type="submission" date="2014-05" db="EMBL/GenBank/DDBJ databases">
        <title>The transcriptome of the halophilic microalga Tetraselmis sp. GSL018 isolated from the Great Salt Lake, Utah.</title>
        <authorList>
            <person name="Jinkerson R.E."/>
            <person name="D'Adamo S."/>
            <person name="Posewitz M.C."/>
        </authorList>
    </citation>
    <scope>NUCLEOTIDE SEQUENCE</scope>
    <source>
        <strain evidence="1">GSL018</strain>
    </source>
</reference>
<dbReference type="EMBL" id="GBEZ01018332">
    <property type="protein sequence ID" value="JAC68095.1"/>
    <property type="molecule type" value="Transcribed_RNA"/>
</dbReference>
<name>A0A061RBU1_9CHLO</name>
<dbReference type="AlphaFoldDB" id="A0A061RBU1"/>
<organism evidence="1">
    <name type="scientific">Tetraselmis sp. GSL018</name>
    <dbReference type="NCBI Taxonomy" id="582737"/>
    <lineage>
        <taxon>Eukaryota</taxon>
        <taxon>Viridiplantae</taxon>
        <taxon>Chlorophyta</taxon>
        <taxon>core chlorophytes</taxon>
        <taxon>Chlorodendrophyceae</taxon>
        <taxon>Chlorodendrales</taxon>
        <taxon>Chlorodendraceae</taxon>
        <taxon>Tetraselmis</taxon>
    </lineage>
</organism>
<accession>A0A061RBU1</accession>
<sequence>CRGRNASCLCAVQAEQCVCRAHTALTPWGHGHRGIRRPRGPGEMPVGSPSDTRFLLMRFHPLLERVSLQWQKDFHLRPLPVFPSAFSFSDTPSILAHLLIPPFL</sequence>